<protein>
    <recommendedName>
        <fullName evidence="4">Antitoxin</fullName>
    </recommendedName>
</protein>
<evidence type="ECO:0000313" key="2">
    <source>
        <dbReference type="EMBL" id="OGE24843.1"/>
    </source>
</evidence>
<sequence length="89" mass="10102">MFNTVSARQIQREYKRVLERANRSKKPIVVMANNKPLGAVVGLNILEKLQLEAAYNKALEDYKAGKTKTISTMEELEADFEEMRKEAAA</sequence>
<gene>
    <name evidence="2" type="ORF">A3C26_00210</name>
</gene>
<organism evidence="2 3">
    <name type="scientific">Candidatus Daviesbacteria bacterium RIFCSPHIGHO2_02_FULL_39_12</name>
    <dbReference type="NCBI Taxonomy" id="1797770"/>
    <lineage>
        <taxon>Bacteria</taxon>
        <taxon>Candidatus Daviesiibacteriota</taxon>
    </lineage>
</organism>
<evidence type="ECO:0000256" key="1">
    <source>
        <dbReference type="ARBA" id="ARBA00009981"/>
    </source>
</evidence>
<dbReference type="AlphaFoldDB" id="A0A1F5J8B4"/>
<evidence type="ECO:0008006" key="4">
    <source>
        <dbReference type="Google" id="ProtNLM"/>
    </source>
</evidence>
<comment type="similarity">
    <text evidence="1">Belongs to the phD/YefM antitoxin family.</text>
</comment>
<proteinExistence type="inferred from homology"/>
<name>A0A1F5J8B4_9BACT</name>
<reference evidence="2 3" key="1">
    <citation type="journal article" date="2016" name="Nat. Commun.">
        <title>Thousands of microbial genomes shed light on interconnected biogeochemical processes in an aquifer system.</title>
        <authorList>
            <person name="Anantharaman K."/>
            <person name="Brown C.T."/>
            <person name="Hug L.A."/>
            <person name="Sharon I."/>
            <person name="Castelle C.J."/>
            <person name="Probst A.J."/>
            <person name="Thomas B.C."/>
            <person name="Singh A."/>
            <person name="Wilkins M.J."/>
            <person name="Karaoz U."/>
            <person name="Brodie E.L."/>
            <person name="Williams K.H."/>
            <person name="Hubbard S.S."/>
            <person name="Banfield J.F."/>
        </authorList>
    </citation>
    <scope>NUCLEOTIDE SEQUENCE [LARGE SCALE GENOMIC DNA]</scope>
</reference>
<dbReference type="SUPFAM" id="SSF143120">
    <property type="entry name" value="YefM-like"/>
    <property type="match status" value="1"/>
</dbReference>
<comment type="caution">
    <text evidence="2">The sequence shown here is derived from an EMBL/GenBank/DDBJ whole genome shotgun (WGS) entry which is preliminary data.</text>
</comment>
<evidence type="ECO:0000313" key="3">
    <source>
        <dbReference type="Proteomes" id="UP000177042"/>
    </source>
</evidence>
<dbReference type="InterPro" id="IPR036165">
    <property type="entry name" value="YefM-like_sf"/>
</dbReference>
<dbReference type="NCBIfam" id="TIGR01552">
    <property type="entry name" value="phd_fam"/>
    <property type="match status" value="1"/>
</dbReference>
<dbReference type="Proteomes" id="UP000177042">
    <property type="component" value="Unassembled WGS sequence"/>
</dbReference>
<dbReference type="EMBL" id="MFCX01000038">
    <property type="protein sequence ID" value="OGE24843.1"/>
    <property type="molecule type" value="Genomic_DNA"/>
</dbReference>
<accession>A0A1F5J8B4</accession>